<name>A0ABD2IRI3_HETSC</name>
<comment type="caution">
    <text evidence="4">The sequence shown here is derived from an EMBL/GenBank/DDBJ whole genome shotgun (WGS) entry which is preliminary data.</text>
</comment>
<evidence type="ECO:0000313" key="4">
    <source>
        <dbReference type="EMBL" id="KAL3081841.1"/>
    </source>
</evidence>
<dbReference type="SMART" id="SM00353">
    <property type="entry name" value="HLH"/>
    <property type="match status" value="1"/>
</dbReference>
<dbReference type="AlphaFoldDB" id="A0ABD2IRI3"/>
<evidence type="ECO:0000313" key="5">
    <source>
        <dbReference type="Proteomes" id="UP001620645"/>
    </source>
</evidence>
<dbReference type="PANTHER" id="PTHR23349:SF108">
    <property type="entry name" value="BHLH DOMAIN-CONTAINING PROTEIN"/>
    <property type="match status" value="1"/>
</dbReference>
<dbReference type="InterPro" id="IPR011598">
    <property type="entry name" value="bHLH_dom"/>
</dbReference>
<evidence type="ECO:0000256" key="2">
    <source>
        <dbReference type="SAM" id="MobiDB-lite"/>
    </source>
</evidence>
<gene>
    <name evidence="4" type="ORF">niasHS_012289</name>
</gene>
<evidence type="ECO:0000256" key="1">
    <source>
        <dbReference type="ARBA" id="ARBA00023125"/>
    </source>
</evidence>
<keyword evidence="1" id="KW-0238">DNA-binding</keyword>
<feature type="region of interest" description="Disordered" evidence="2">
    <location>
        <begin position="78"/>
        <end position="101"/>
    </location>
</feature>
<sequence>MASFFPPSQHFVPFCWSHSILDNNSLSLMATAAMVRGGGGGGATTAPIATENALTMAHFGDIELGHGKRREVISSRLRRSSTMSARQGIMADNGGQGKAMGERGQTEAMASEQQNQITSAAAASAVGSVCQHFLLAHPKKDAIGNLSAVPNHLLKTNTKPRIKKPRLSKSRFEPGPSVERRNARERTRVNTVNQAFVVLKRMLPSLAKNTKRVSKLKVLRAAIVHIKLLLQLLGHEVMLSCVEFGSNEKHLSQMRKRTKN</sequence>
<dbReference type="GO" id="GO:0006357">
    <property type="term" value="P:regulation of transcription by RNA polymerase II"/>
    <property type="evidence" value="ECO:0007669"/>
    <property type="project" value="UniProtKB-ARBA"/>
</dbReference>
<dbReference type="Proteomes" id="UP001620645">
    <property type="component" value="Unassembled WGS sequence"/>
</dbReference>
<dbReference type="PANTHER" id="PTHR23349">
    <property type="entry name" value="BASIC HELIX-LOOP-HELIX TRANSCRIPTION FACTOR, TWIST"/>
    <property type="match status" value="1"/>
</dbReference>
<evidence type="ECO:0000259" key="3">
    <source>
        <dbReference type="PROSITE" id="PS50888"/>
    </source>
</evidence>
<dbReference type="PROSITE" id="PS50888">
    <property type="entry name" value="BHLH"/>
    <property type="match status" value="1"/>
</dbReference>
<dbReference type="InterPro" id="IPR050283">
    <property type="entry name" value="E-box_TF_Regulators"/>
</dbReference>
<feature type="domain" description="BHLH" evidence="3">
    <location>
        <begin position="176"/>
        <end position="229"/>
    </location>
</feature>
<accession>A0ABD2IRI3</accession>
<dbReference type="EMBL" id="JBICCN010000261">
    <property type="protein sequence ID" value="KAL3081841.1"/>
    <property type="molecule type" value="Genomic_DNA"/>
</dbReference>
<reference evidence="4 5" key="1">
    <citation type="submission" date="2024-10" db="EMBL/GenBank/DDBJ databases">
        <authorList>
            <person name="Kim D."/>
        </authorList>
    </citation>
    <scope>NUCLEOTIDE SEQUENCE [LARGE SCALE GENOMIC DNA]</scope>
    <source>
        <strain evidence="4">Taebaek</strain>
    </source>
</reference>
<organism evidence="4 5">
    <name type="scientific">Heterodera schachtii</name>
    <name type="common">Sugarbeet cyst nematode worm</name>
    <name type="synonym">Tylenchus schachtii</name>
    <dbReference type="NCBI Taxonomy" id="97005"/>
    <lineage>
        <taxon>Eukaryota</taxon>
        <taxon>Metazoa</taxon>
        <taxon>Ecdysozoa</taxon>
        <taxon>Nematoda</taxon>
        <taxon>Chromadorea</taxon>
        <taxon>Rhabditida</taxon>
        <taxon>Tylenchina</taxon>
        <taxon>Tylenchomorpha</taxon>
        <taxon>Tylenchoidea</taxon>
        <taxon>Heteroderidae</taxon>
        <taxon>Heteroderinae</taxon>
        <taxon>Heterodera</taxon>
    </lineage>
</organism>
<dbReference type="GO" id="GO:0003677">
    <property type="term" value="F:DNA binding"/>
    <property type="evidence" value="ECO:0007669"/>
    <property type="project" value="UniProtKB-KW"/>
</dbReference>
<dbReference type="CDD" id="cd11418">
    <property type="entry name" value="bHLH_TS_ASCL"/>
    <property type="match status" value="1"/>
</dbReference>
<protein>
    <recommendedName>
        <fullName evidence="3">BHLH domain-containing protein</fullName>
    </recommendedName>
</protein>
<proteinExistence type="predicted"/>
<dbReference type="InterPro" id="IPR036638">
    <property type="entry name" value="HLH_DNA-bd_sf"/>
</dbReference>
<dbReference type="Gene3D" id="4.10.280.10">
    <property type="entry name" value="Helix-loop-helix DNA-binding domain"/>
    <property type="match status" value="1"/>
</dbReference>
<dbReference type="Pfam" id="PF00010">
    <property type="entry name" value="HLH"/>
    <property type="match status" value="1"/>
</dbReference>
<dbReference type="SUPFAM" id="SSF47459">
    <property type="entry name" value="HLH, helix-loop-helix DNA-binding domain"/>
    <property type="match status" value="1"/>
</dbReference>
<keyword evidence="5" id="KW-1185">Reference proteome</keyword>